<proteinExistence type="predicted"/>
<evidence type="ECO:0000313" key="2">
    <source>
        <dbReference type="EMBL" id="MFC0624287.1"/>
    </source>
</evidence>
<accession>A0ABV6QKN7</accession>
<evidence type="ECO:0000256" key="1">
    <source>
        <dbReference type="SAM" id="SignalP"/>
    </source>
</evidence>
<name>A0ABV6QKN7_9ACTN</name>
<evidence type="ECO:0000313" key="3">
    <source>
        <dbReference type="Proteomes" id="UP001589890"/>
    </source>
</evidence>
<dbReference type="Proteomes" id="UP001589890">
    <property type="component" value="Unassembled WGS sequence"/>
</dbReference>
<protein>
    <submittedName>
        <fullName evidence="2">Uncharacterized protein</fullName>
    </submittedName>
</protein>
<dbReference type="RefSeq" id="WP_380045413.1">
    <property type="nucleotide sequence ID" value="NZ_JBHLTC010000010.1"/>
</dbReference>
<feature type="signal peptide" evidence="1">
    <location>
        <begin position="1"/>
        <end position="27"/>
    </location>
</feature>
<feature type="chain" id="PRO_5046476732" evidence="1">
    <location>
        <begin position="28"/>
        <end position="229"/>
    </location>
</feature>
<comment type="caution">
    <text evidence="2">The sequence shown here is derived from an EMBL/GenBank/DDBJ whole genome shotgun (WGS) entry which is preliminary data.</text>
</comment>
<dbReference type="EMBL" id="JBHLTC010000010">
    <property type="protein sequence ID" value="MFC0624287.1"/>
    <property type="molecule type" value="Genomic_DNA"/>
</dbReference>
<keyword evidence="1" id="KW-0732">Signal</keyword>
<reference evidence="2 3" key="1">
    <citation type="submission" date="2024-09" db="EMBL/GenBank/DDBJ databases">
        <authorList>
            <person name="Sun Q."/>
            <person name="Mori K."/>
        </authorList>
    </citation>
    <scope>NUCLEOTIDE SEQUENCE [LARGE SCALE GENOMIC DNA]</scope>
    <source>
        <strain evidence="2 3">CGMCC 1.15906</strain>
    </source>
</reference>
<gene>
    <name evidence="2" type="ORF">ACFFGN_09460</name>
</gene>
<sequence length="229" mass="23897">MLKTVRRAAMLLVAGAVASSLAGVASAAPQVVSTEGPSATIAKGALGNDLAGQCRALVREFDEIYPGPGSAAKVVARIDSRVGSSLILADGKRWAACDNAHLLFNGGSVSLRAPGAIKAPAITATDAFAVSNLVVPKKPGADTLYERYWAAGVLPAGITKIRYTFPDGVTKNAKITGKFWLLQHQEAAPYQPGERAQIKVALYRANGSLANSFKLVWGEQTCAHVNHGC</sequence>
<organism evidence="2 3">
    <name type="scientific">Kribbella deserti</name>
    <dbReference type="NCBI Taxonomy" id="1926257"/>
    <lineage>
        <taxon>Bacteria</taxon>
        <taxon>Bacillati</taxon>
        <taxon>Actinomycetota</taxon>
        <taxon>Actinomycetes</taxon>
        <taxon>Propionibacteriales</taxon>
        <taxon>Kribbellaceae</taxon>
        <taxon>Kribbella</taxon>
    </lineage>
</organism>
<keyword evidence="3" id="KW-1185">Reference proteome</keyword>